<comment type="caution">
    <text evidence="1">The sequence shown here is derived from an EMBL/GenBank/DDBJ whole genome shotgun (WGS) entry which is preliminary data.</text>
</comment>
<sequence length="128" mass="14373">MFQDSAQGRSVAGLLVDFSRPASTALSKKAESGLLRLIGVFDWGRRGFLVVEGRFIPYHLRLLLGLMRSSKMASPIRFWEKGTRDGAAWHVRDRSQTPSRRSSSVSDEVQVVLGCVGRNHWASFQYFA</sequence>
<proteinExistence type="predicted"/>
<name>A0A8J4Y9Q4_CHIOP</name>
<dbReference type="EMBL" id="JACEEZ010017603">
    <property type="protein sequence ID" value="KAG0717425.1"/>
    <property type="molecule type" value="Genomic_DNA"/>
</dbReference>
<gene>
    <name evidence="1" type="ORF">GWK47_008041</name>
</gene>
<evidence type="ECO:0000313" key="1">
    <source>
        <dbReference type="EMBL" id="KAG0717425.1"/>
    </source>
</evidence>
<keyword evidence="2" id="KW-1185">Reference proteome</keyword>
<dbReference type="Proteomes" id="UP000770661">
    <property type="component" value="Unassembled WGS sequence"/>
</dbReference>
<dbReference type="AlphaFoldDB" id="A0A8J4Y9Q4"/>
<organism evidence="1 2">
    <name type="scientific">Chionoecetes opilio</name>
    <name type="common">Atlantic snow crab</name>
    <name type="synonym">Cancer opilio</name>
    <dbReference type="NCBI Taxonomy" id="41210"/>
    <lineage>
        <taxon>Eukaryota</taxon>
        <taxon>Metazoa</taxon>
        <taxon>Ecdysozoa</taxon>
        <taxon>Arthropoda</taxon>
        <taxon>Crustacea</taxon>
        <taxon>Multicrustacea</taxon>
        <taxon>Malacostraca</taxon>
        <taxon>Eumalacostraca</taxon>
        <taxon>Eucarida</taxon>
        <taxon>Decapoda</taxon>
        <taxon>Pleocyemata</taxon>
        <taxon>Brachyura</taxon>
        <taxon>Eubrachyura</taxon>
        <taxon>Majoidea</taxon>
        <taxon>Majidae</taxon>
        <taxon>Chionoecetes</taxon>
    </lineage>
</organism>
<reference evidence="1" key="1">
    <citation type="submission" date="2020-07" db="EMBL/GenBank/DDBJ databases">
        <title>The High-quality genome of the commercially important snow crab, Chionoecetes opilio.</title>
        <authorList>
            <person name="Jeong J.-H."/>
            <person name="Ryu S."/>
        </authorList>
    </citation>
    <scope>NUCLEOTIDE SEQUENCE</scope>
    <source>
        <strain evidence="1">MADBK_172401_WGS</strain>
        <tissue evidence="1">Digestive gland</tissue>
    </source>
</reference>
<protein>
    <submittedName>
        <fullName evidence="1">Uncharacterized protein</fullName>
    </submittedName>
</protein>
<evidence type="ECO:0000313" key="2">
    <source>
        <dbReference type="Proteomes" id="UP000770661"/>
    </source>
</evidence>
<accession>A0A8J4Y9Q4</accession>